<gene>
    <name evidence="1" type="ORF">Amon02_000653400</name>
</gene>
<protein>
    <submittedName>
        <fullName evidence="1">Unnamed protein product</fullName>
    </submittedName>
</protein>
<organism evidence="1 2">
    <name type="scientific">Ambrosiozyma monospora</name>
    <name type="common">Yeast</name>
    <name type="synonym">Endomycopsis monosporus</name>
    <dbReference type="NCBI Taxonomy" id="43982"/>
    <lineage>
        <taxon>Eukaryota</taxon>
        <taxon>Fungi</taxon>
        <taxon>Dikarya</taxon>
        <taxon>Ascomycota</taxon>
        <taxon>Saccharomycotina</taxon>
        <taxon>Pichiomycetes</taxon>
        <taxon>Pichiales</taxon>
        <taxon>Pichiaceae</taxon>
        <taxon>Ambrosiozyma</taxon>
    </lineage>
</organism>
<dbReference type="EMBL" id="BSXS01005141">
    <property type="protein sequence ID" value="GME83964.1"/>
    <property type="molecule type" value="Genomic_DNA"/>
</dbReference>
<keyword evidence="2" id="KW-1185">Reference proteome</keyword>
<evidence type="ECO:0000313" key="2">
    <source>
        <dbReference type="Proteomes" id="UP001165064"/>
    </source>
</evidence>
<name>A0ACB5T9J1_AMBMO</name>
<evidence type="ECO:0000313" key="1">
    <source>
        <dbReference type="EMBL" id="GME83964.1"/>
    </source>
</evidence>
<sequence length="118" mass="12668">MNLCSLILELWLPTPLFCLCPNPLGNAFCSICTSGFVSGGSKINILSSTAFKMFLILPLDAFVLPNELNTLLLLDSFCARCCDSEYVKGLILTATVIDDSFELGGVGVVVDIFLVVVV</sequence>
<accession>A0ACB5T9J1</accession>
<proteinExistence type="predicted"/>
<dbReference type="Proteomes" id="UP001165064">
    <property type="component" value="Unassembled WGS sequence"/>
</dbReference>
<reference evidence="1" key="1">
    <citation type="submission" date="2023-04" db="EMBL/GenBank/DDBJ databases">
        <title>Ambrosiozyma monospora NBRC 10751.</title>
        <authorList>
            <person name="Ichikawa N."/>
            <person name="Sato H."/>
            <person name="Tonouchi N."/>
        </authorList>
    </citation>
    <scope>NUCLEOTIDE SEQUENCE</scope>
    <source>
        <strain evidence="1">NBRC 10751</strain>
    </source>
</reference>
<comment type="caution">
    <text evidence="1">The sequence shown here is derived from an EMBL/GenBank/DDBJ whole genome shotgun (WGS) entry which is preliminary data.</text>
</comment>